<dbReference type="InterPro" id="IPR050306">
    <property type="entry name" value="PfkB_Carbo_kinase"/>
</dbReference>
<dbReference type="Proteomes" id="UP000198767">
    <property type="component" value="Unassembled WGS sequence"/>
</dbReference>
<dbReference type="InterPro" id="IPR011611">
    <property type="entry name" value="PfkB_dom"/>
</dbReference>
<keyword evidence="2" id="KW-0808">Transferase</keyword>
<dbReference type="OrthoDB" id="9795789at2"/>
<feature type="domain" description="Carbohydrate kinase PfkB" evidence="6">
    <location>
        <begin position="27"/>
        <end position="304"/>
    </location>
</feature>
<dbReference type="STRING" id="1156985.SAMN04488118_105203"/>
<sequence>MILCSGEALIDMLPGQTADGALAHVPHCGGAVFNTAIGLGRLGAPVSFFSAISTDGFGDMLRQALEASDVDTSLVVRPDRLTTLAMVHLKDGHANYSFYDENSAGAMLTSEDLPPLLPHLDALFFGGISLCNAPAADSYLAFAERVKGQAPIMIDPNVRPGFAKDETAYRNRLTRFLGVAQIVKLSDEDLNWFVPGNIPLEDKANRILEHGPSLLLLTKGSEGAVAFQRNGDTIPVAAQKADVIDTVGAGDTFNSGFLTALYERSLIPSAAKGALSGTDMTDCLSFAAQVAAITVSRKGANPPWRSELPN</sequence>
<proteinExistence type="inferred from homology"/>
<keyword evidence="3" id="KW-0547">Nucleotide-binding</keyword>
<organism evidence="7 8">
    <name type="scientific">Epibacterium ulvae</name>
    <dbReference type="NCBI Taxonomy" id="1156985"/>
    <lineage>
        <taxon>Bacteria</taxon>
        <taxon>Pseudomonadati</taxon>
        <taxon>Pseudomonadota</taxon>
        <taxon>Alphaproteobacteria</taxon>
        <taxon>Rhodobacterales</taxon>
        <taxon>Roseobacteraceae</taxon>
        <taxon>Epibacterium</taxon>
    </lineage>
</organism>
<dbReference type="GO" id="GO:0005524">
    <property type="term" value="F:ATP binding"/>
    <property type="evidence" value="ECO:0007669"/>
    <property type="project" value="UniProtKB-KW"/>
</dbReference>
<dbReference type="RefSeq" id="WP_090218564.1">
    <property type="nucleotide sequence ID" value="NZ_FMWG01000005.1"/>
</dbReference>
<evidence type="ECO:0000256" key="1">
    <source>
        <dbReference type="ARBA" id="ARBA00010688"/>
    </source>
</evidence>
<evidence type="ECO:0000313" key="8">
    <source>
        <dbReference type="Proteomes" id="UP000198767"/>
    </source>
</evidence>
<reference evidence="7 8" key="1">
    <citation type="submission" date="2016-10" db="EMBL/GenBank/DDBJ databases">
        <authorList>
            <person name="de Groot N.N."/>
        </authorList>
    </citation>
    <scope>NUCLEOTIDE SEQUENCE [LARGE SCALE GENOMIC DNA]</scope>
    <source>
        <strain evidence="7 8">U95</strain>
    </source>
</reference>
<evidence type="ECO:0000256" key="4">
    <source>
        <dbReference type="ARBA" id="ARBA00022777"/>
    </source>
</evidence>
<dbReference type="GO" id="GO:0016301">
    <property type="term" value="F:kinase activity"/>
    <property type="evidence" value="ECO:0007669"/>
    <property type="project" value="UniProtKB-KW"/>
</dbReference>
<dbReference type="Pfam" id="PF00294">
    <property type="entry name" value="PfkB"/>
    <property type="match status" value="1"/>
</dbReference>
<dbReference type="EMBL" id="FMWG01000005">
    <property type="protein sequence ID" value="SCZ64203.1"/>
    <property type="molecule type" value="Genomic_DNA"/>
</dbReference>
<keyword evidence="8" id="KW-1185">Reference proteome</keyword>
<accession>A0A1G5QQU3</accession>
<dbReference type="PANTHER" id="PTHR43085">
    <property type="entry name" value="HEXOKINASE FAMILY MEMBER"/>
    <property type="match status" value="1"/>
</dbReference>
<dbReference type="AlphaFoldDB" id="A0A1G5QQU3"/>
<protein>
    <submittedName>
        <fullName evidence="7">Fructokinase</fullName>
    </submittedName>
</protein>
<dbReference type="PROSITE" id="PS00584">
    <property type="entry name" value="PFKB_KINASES_2"/>
    <property type="match status" value="1"/>
</dbReference>
<evidence type="ECO:0000313" key="7">
    <source>
        <dbReference type="EMBL" id="SCZ64203.1"/>
    </source>
</evidence>
<dbReference type="SUPFAM" id="SSF53613">
    <property type="entry name" value="Ribokinase-like"/>
    <property type="match status" value="1"/>
</dbReference>
<evidence type="ECO:0000259" key="6">
    <source>
        <dbReference type="Pfam" id="PF00294"/>
    </source>
</evidence>
<dbReference type="PANTHER" id="PTHR43085:SF1">
    <property type="entry name" value="PSEUDOURIDINE KINASE-RELATED"/>
    <property type="match status" value="1"/>
</dbReference>
<dbReference type="CDD" id="cd01167">
    <property type="entry name" value="bac_FRK"/>
    <property type="match status" value="1"/>
</dbReference>
<evidence type="ECO:0000256" key="3">
    <source>
        <dbReference type="ARBA" id="ARBA00022741"/>
    </source>
</evidence>
<evidence type="ECO:0000256" key="2">
    <source>
        <dbReference type="ARBA" id="ARBA00022679"/>
    </source>
</evidence>
<gene>
    <name evidence="7" type="ORF">SAMN04488118_105203</name>
</gene>
<dbReference type="InterPro" id="IPR029056">
    <property type="entry name" value="Ribokinase-like"/>
</dbReference>
<keyword evidence="5" id="KW-0067">ATP-binding</keyword>
<keyword evidence="4 7" id="KW-0418">Kinase</keyword>
<comment type="similarity">
    <text evidence="1">Belongs to the carbohydrate kinase PfkB family.</text>
</comment>
<name>A0A1G5QQU3_9RHOB</name>
<dbReference type="InterPro" id="IPR002173">
    <property type="entry name" value="Carboh/pur_kinase_PfkB_CS"/>
</dbReference>
<dbReference type="Gene3D" id="3.40.1190.20">
    <property type="match status" value="1"/>
</dbReference>
<evidence type="ECO:0000256" key="5">
    <source>
        <dbReference type="ARBA" id="ARBA00022840"/>
    </source>
</evidence>